<sequence length="182" mass="21260">MATAPTLFSSNMDDKEVEDRKQLVHNIMDDMAENELDDNMKDNNKENDSIKILCESNTSSPKEIIADMMLPVENKRTWALKKSKFVEKENEITIDMTGETNKTVKKRKFTETEDEVKIIRIKNIIEQERQMAEAKLRHEETMATIKETHLKEMNKVELRTSLAKAELAEILLKKEKDYTLRL</sequence>
<dbReference type="GeneID" id="112459833"/>
<dbReference type="AlphaFoldDB" id="A0A6J1QH10"/>
<dbReference type="RefSeq" id="XP_024879945.1">
    <property type="nucleotide sequence ID" value="XM_025024177.1"/>
</dbReference>
<dbReference type="OrthoDB" id="7608207at2759"/>
<reference evidence="2" key="1">
    <citation type="submission" date="2025-08" db="UniProtKB">
        <authorList>
            <consortium name="RefSeq"/>
        </authorList>
    </citation>
    <scope>IDENTIFICATION</scope>
    <source>
        <tissue evidence="2">Whole body</tissue>
    </source>
</reference>
<proteinExistence type="predicted"/>
<keyword evidence="1" id="KW-1185">Reference proteome</keyword>
<name>A0A6J1QH10_9HYME</name>
<gene>
    <name evidence="2" type="primary">LOC112459833</name>
</gene>
<organism evidence="1 2">
    <name type="scientific">Temnothorax curvispinosus</name>
    <dbReference type="NCBI Taxonomy" id="300111"/>
    <lineage>
        <taxon>Eukaryota</taxon>
        <taxon>Metazoa</taxon>
        <taxon>Ecdysozoa</taxon>
        <taxon>Arthropoda</taxon>
        <taxon>Hexapoda</taxon>
        <taxon>Insecta</taxon>
        <taxon>Pterygota</taxon>
        <taxon>Neoptera</taxon>
        <taxon>Endopterygota</taxon>
        <taxon>Hymenoptera</taxon>
        <taxon>Apocrita</taxon>
        <taxon>Aculeata</taxon>
        <taxon>Formicoidea</taxon>
        <taxon>Formicidae</taxon>
        <taxon>Myrmicinae</taxon>
        <taxon>Temnothorax</taxon>
    </lineage>
</organism>
<evidence type="ECO:0000313" key="2">
    <source>
        <dbReference type="RefSeq" id="XP_024879945.1"/>
    </source>
</evidence>
<accession>A0A6J1QH10</accession>
<protein>
    <submittedName>
        <fullName evidence="2">Uncharacterized protein LOC112459833</fullName>
    </submittedName>
</protein>
<dbReference type="Proteomes" id="UP000504618">
    <property type="component" value="Unplaced"/>
</dbReference>
<evidence type="ECO:0000313" key="1">
    <source>
        <dbReference type="Proteomes" id="UP000504618"/>
    </source>
</evidence>